<dbReference type="HAMAP" id="MF_04144">
    <property type="entry name" value="TERL_LAMBDA"/>
    <property type="match status" value="1"/>
</dbReference>
<dbReference type="InterPro" id="IPR008866">
    <property type="entry name" value="Phage_lambda_GpA-like"/>
</dbReference>
<name>A0AAV6TSE6_9ARAC</name>
<dbReference type="PANTHER" id="PTHR34413:SF2">
    <property type="entry name" value="PROPHAGE TAIL FIBER ASSEMBLY PROTEIN HOMOLOG TFAE-RELATED"/>
    <property type="match status" value="1"/>
</dbReference>
<dbReference type="Pfam" id="PF20454">
    <property type="entry name" value="GpA_nuclease"/>
    <property type="match status" value="1"/>
</dbReference>
<dbReference type="PANTHER" id="PTHR34413">
    <property type="entry name" value="PROPHAGE TAIL FIBER ASSEMBLY PROTEIN HOMOLOG TFAE-RELATED-RELATED"/>
    <property type="match status" value="1"/>
</dbReference>
<accession>A0AAV6TSE6</accession>
<dbReference type="GO" id="GO:0004519">
    <property type="term" value="F:endonuclease activity"/>
    <property type="evidence" value="ECO:0007669"/>
    <property type="project" value="InterPro"/>
</dbReference>
<comment type="caution">
    <text evidence="3">The sequence shown here is derived from an EMBL/GenBank/DDBJ whole genome shotgun (WGS) entry which is preliminary data.</text>
</comment>
<evidence type="ECO:0000313" key="3">
    <source>
        <dbReference type="EMBL" id="KAG8174668.1"/>
    </source>
</evidence>
<dbReference type="InterPro" id="IPR046454">
    <property type="entry name" value="GpA_endonuclease"/>
</dbReference>
<proteinExistence type="inferred from homology"/>
<dbReference type="GO" id="GO:0016887">
    <property type="term" value="F:ATP hydrolysis activity"/>
    <property type="evidence" value="ECO:0007669"/>
    <property type="project" value="InterPro"/>
</dbReference>
<evidence type="ECO:0000259" key="2">
    <source>
        <dbReference type="Pfam" id="PF20454"/>
    </source>
</evidence>
<dbReference type="Gene3D" id="3.40.50.300">
    <property type="entry name" value="P-loop containing nucleotide triphosphate hydrolases"/>
    <property type="match status" value="1"/>
</dbReference>
<dbReference type="Proteomes" id="UP000827092">
    <property type="component" value="Unassembled WGS sequence"/>
</dbReference>
<dbReference type="AlphaFoldDB" id="A0AAV6TSE6"/>
<sequence>MIYSSSFYTGLKPDPPLKVSEWADKNRQLSTIASSEPGKWRTKRTPYLKEIMDSLSSSSPTEKVVFMKGAQIGGTEAGNNWIGYVIDQTPGPMLVVQPTVEMGKRWSKGRFAPLIEDTPCLRSKIKDPRSRDSGNTVQSKEFPGGTVVVTGANSPVGLRSMPVRYLFLDEVDAYPGDSGGEGDPVLLSIARTNTFTRRKIFLVSTPTVHGISRIEKEFESSDKRYFFVPCPHCDHYQVLKWPQIKWKDKNPNTAHYVCIECSGKIENHQKTEMLARGEWRPTNPIKGEKKGFHLSSLYSPVGWYSWKQAVEDYLHAKENEQLLKVWINTTLGETWVDKGEVPDWKQLFERRENFPIGMVPKSGKIVLTAGVDVQKDRLEVEVVAWGRNRESWSIDYQVLEGDTGSGEVWRKLSELLNHHFIGENGLEYMISMMAVDAGYATQEVYNWVRSHQGSGRVMAVKGANKALVPLSSPSRVDVTVSGQKLKRGMKLWPVGVSILKSELFQLLNVLTEGAPGYCHFPEYPPEYFKQLTAEQLITKVVKGYTKQEWQKIRDRNEVLDCRVYARAASIALGIDRWPESKWESLMGEKAKKAKKVRKSKWLQDV</sequence>
<protein>
    <recommendedName>
        <fullName evidence="5">Phage terminase large subunit</fullName>
    </recommendedName>
</protein>
<dbReference type="InterPro" id="IPR051220">
    <property type="entry name" value="TFA_Chaperone"/>
</dbReference>
<keyword evidence="4" id="KW-1185">Reference proteome</keyword>
<feature type="domain" description="Phage terminase large subunit GpA ATPase" evidence="1">
    <location>
        <begin position="34"/>
        <end position="279"/>
    </location>
</feature>
<dbReference type="InterPro" id="IPR027417">
    <property type="entry name" value="P-loop_NTPase"/>
</dbReference>
<feature type="domain" description="Terminase large subunit GpA endonuclease" evidence="2">
    <location>
        <begin position="290"/>
        <end position="576"/>
    </location>
</feature>
<evidence type="ECO:0008006" key="5">
    <source>
        <dbReference type="Google" id="ProtNLM"/>
    </source>
</evidence>
<organism evidence="3 4">
    <name type="scientific">Oedothorax gibbosus</name>
    <dbReference type="NCBI Taxonomy" id="931172"/>
    <lineage>
        <taxon>Eukaryota</taxon>
        <taxon>Metazoa</taxon>
        <taxon>Ecdysozoa</taxon>
        <taxon>Arthropoda</taxon>
        <taxon>Chelicerata</taxon>
        <taxon>Arachnida</taxon>
        <taxon>Araneae</taxon>
        <taxon>Araneomorphae</taxon>
        <taxon>Entelegynae</taxon>
        <taxon>Araneoidea</taxon>
        <taxon>Linyphiidae</taxon>
        <taxon>Erigoninae</taxon>
        <taxon>Oedothorax</taxon>
    </lineage>
</organism>
<dbReference type="Pfam" id="PF05876">
    <property type="entry name" value="GpA_ATPase"/>
    <property type="match status" value="1"/>
</dbReference>
<dbReference type="InterPro" id="IPR046453">
    <property type="entry name" value="GpA_ATPase"/>
</dbReference>
<evidence type="ECO:0000259" key="1">
    <source>
        <dbReference type="Pfam" id="PF05876"/>
    </source>
</evidence>
<gene>
    <name evidence="3" type="ORF">JTE90_027138</name>
</gene>
<evidence type="ECO:0000313" key="4">
    <source>
        <dbReference type="Proteomes" id="UP000827092"/>
    </source>
</evidence>
<dbReference type="GO" id="GO:0005524">
    <property type="term" value="F:ATP binding"/>
    <property type="evidence" value="ECO:0007669"/>
    <property type="project" value="InterPro"/>
</dbReference>
<reference evidence="3 4" key="1">
    <citation type="journal article" date="2022" name="Nat. Ecol. Evol.">
        <title>A masculinizing supergene underlies an exaggerated male reproductive morph in a spider.</title>
        <authorList>
            <person name="Hendrickx F."/>
            <person name="De Corte Z."/>
            <person name="Sonet G."/>
            <person name="Van Belleghem S.M."/>
            <person name="Kostlbacher S."/>
            <person name="Vangestel C."/>
        </authorList>
    </citation>
    <scope>NUCLEOTIDE SEQUENCE [LARGE SCALE GENOMIC DNA]</scope>
    <source>
        <strain evidence="3">W744_W776</strain>
    </source>
</reference>
<dbReference type="EMBL" id="JAFNEN010001166">
    <property type="protein sequence ID" value="KAG8174668.1"/>
    <property type="molecule type" value="Genomic_DNA"/>
</dbReference>